<accession>A0A8J5CGY3</accession>
<dbReference type="GO" id="GO:0016020">
    <property type="term" value="C:membrane"/>
    <property type="evidence" value="ECO:0007669"/>
    <property type="project" value="UniProtKB-SubCell"/>
</dbReference>
<feature type="transmembrane region" description="Helical" evidence="5">
    <location>
        <begin position="12"/>
        <end position="33"/>
    </location>
</feature>
<comment type="caution">
    <text evidence="6">The sequence shown here is derived from an EMBL/GenBank/DDBJ whole genome shotgun (WGS) entry which is preliminary data.</text>
</comment>
<comment type="subcellular location">
    <subcellularLocation>
        <location evidence="1">Membrane</location>
        <topology evidence="1">Multi-pass membrane protein</topology>
    </subcellularLocation>
</comment>
<feature type="transmembrane region" description="Helical" evidence="5">
    <location>
        <begin position="45"/>
        <end position="64"/>
    </location>
</feature>
<dbReference type="Proteomes" id="UP000770661">
    <property type="component" value="Unassembled WGS sequence"/>
</dbReference>
<feature type="transmembrane region" description="Helical" evidence="5">
    <location>
        <begin position="138"/>
        <end position="162"/>
    </location>
</feature>
<reference evidence="6" key="1">
    <citation type="submission" date="2020-07" db="EMBL/GenBank/DDBJ databases">
        <title>The High-quality genome of the commercially important snow crab, Chionoecetes opilio.</title>
        <authorList>
            <person name="Jeong J.-H."/>
            <person name="Ryu S."/>
        </authorList>
    </citation>
    <scope>NUCLEOTIDE SEQUENCE</scope>
    <source>
        <strain evidence="6">MADBK_172401_WGS</strain>
        <tissue evidence="6">Digestive gland</tissue>
    </source>
</reference>
<keyword evidence="3 5" id="KW-1133">Transmembrane helix</keyword>
<evidence type="ECO:0000256" key="3">
    <source>
        <dbReference type="ARBA" id="ARBA00022989"/>
    </source>
</evidence>
<sequence>MFNLNRNKRFLLVVATYGTFVGPPVAWITILDFSLLPLDFHQDKAMWVGIMAVLVSGVSPIIMGRFNDLLQGHIKTLLITLMLATTAFCYWFLLLSYGILEVTDWQVYTSVIGICACNYAALPLFFEVAVDIAFPVSDILVTGVMTAADCLASTLFLTLYSIPNIETKRPSVVAPSGRPGNYAPGFGCSAVFWKIRNHSQVLGVAESWDAEFGNFNLY</sequence>
<dbReference type="SUPFAM" id="SSF103473">
    <property type="entry name" value="MFS general substrate transporter"/>
    <property type="match status" value="1"/>
</dbReference>
<keyword evidence="4 5" id="KW-0472">Membrane</keyword>
<protein>
    <submittedName>
        <fullName evidence="6">Disrupted in renal carcinoma protein 2</fullName>
    </submittedName>
</protein>
<name>A0A8J5CGY3_CHIOP</name>
<evidence type="ECO:0000313" key="7">
    <source>
        <dbReference type="Proteomes" id="UP000770661"/>
    </source>
</evidence>
<keyword evidence="7" id="KW-1185">Reference proteome</keyword>
<dbReference type="EMBL" id="JACEEZ010022139">
    <property type="protein sequence ID" value="KAG0712741.1"/>
    <property type="molecule type" value="Genomic_DNA"/>
</dbReference>
<dbReference type="InterPro" id="IPR036259">
    <property type="entry name" value="MFS_trans_sf"/>
</dbReference>
<evidence type="ECO:0000256" key="1">
    <source>
        <dbReference type="ARBA" id="ARBA00004141"/>
    </source>
</evidence>
<feature type="transmembrane region" description="Helical" evidence="5">
    <location>
        <begin position="76"/>
        <end position="99"/>
    </location>
</feature>
<evidence type="ECO:0000256" key="5">
    <source>
        <dbReference type="SAM" id="Phobius"/>
    </source>
</evidence>
<evidence type="ECO:0000256" key="2">
    <source>
        <dbReference type="ARBA" id="ARBA00022692"/>
    </source>
</evidence>
<dbReference type="AlphaFoldDB" id="A0A8J5CGY3"/>
<evidence type="ECO:0000313" key="6">
    <source>
        <dbReference type="EMBL" id="KAG0712741.1"/>
    </source>
</evidence>
<organism evidence="6 7">
    <name type="scientific">Chionoecetes opilio</name>
    <name type="common">Atlantic snow crab</name>
    <name type="synonym">Cancer opilio</name>
    <dbReference type="NCBI Taxonomy" id="41210"/>
    <lineage>
        <taxon>Eukaryota</taxon>
        <taxon>Metazoa</taxon>
        <taxon>Ecdysozoa</taxon>
        <taxon>Arthropoda</taxon>
        <taxon>Crustacea</taxon>
        <taxon>Multicrustacea</taxon>
        <taxon>Malacostraca</taxon>
        <taxon>Eumalacostraca</taxon>
        <taxon>Eucarida</taxon>
        <taxon>Decapoda</taxon>
        <taxon>Pleocyemata</taxon>
        <taxon>Brachyura</taxon>
        <taxon>Eubrachyura</taxon>
        <taxon>Majoidea</taxon>
        <taxon>Majidae</taxon>
        <taxon>Chionoecetes</taxon>
    </lineage>
</organism>
<gene>
    <name evidence="6" type="primary">dirc2_0</name>
    <name evidence="6" type="ORF">GWK47_002019</name>
</gene>
<dbReference type="InterPro" id="IPR049680">
    <property type="entry name" value="FLVCR1-2_SLC49-like"/>
</dbReference>
<dbReference type="PANTHER" id="PTHR10924">
    <property type="entry name" value="MAJOR FACILITATOR SUPERFAMILY PROTEIN-RELATED"/>
    <property type="match status" value="1"/>
</dbReference>
<evidence type="ECO:0000256" key="4">
    <source>
        <dbReference type="ARBA" id="ARBA00023136"/>
    </source>
</evidence>
<proteinExistence type="predicted"/>
<dbReference type="PANTHER" id="PTHR10924:SF27">
    <property type="entry name" value="SOLUTE CARRIER FAMILY 49 MEMBER 4"/>
    <property type="match status" value="1"/>
</dbReference>
<dbReference type="OrthoDB" id="6126624at2759"/>
<keyword evidence="2 5" id="KW-0812">Transmembrane</keyword>